<dbReference type="Gene3D" id="3.60.40.10">
    <property type="entry name" value="PPM-type phosphatase domain"/>
    <property type="match status" value="1"/>
</dbReference>
<evidence type="ECO:0000259" key="3">
    <source>
        <dbReference type="SMART" id="SM00331"/>
    </source>
</evidence>
<accession>A0ABQ2ECW9</accession>
<evidence type="ECO:0000313" key="4">
    <source>
        <dbReference type="EMBL" id="GGK06179.1"/>
    </source>
</evidence>
<dbReference type="Proteomes" id="UP000660265">
    <property type="component" value="Unassembled WGS sequence"/>
</dbReference>
<dbReference type="InterPro" id="IPR036890">
    <property type="entry name" value="HATPase_C_sf"/>
</dbReference>
<dbReference type="CDD" id="cd16936">
    <property type="entry name" value="HATPase_RsbW-like"/>
    <property type="match status" value="1"/>
</dbReference>
<dbReference type="Gene3D" id="3.30.565.10">
    <property type="entry name" value="Histidine kinase-like ATPase, C-terminal domain"/>
    <property type="match status" value="1"/>
</dbReference>
<sequence>MTPRERTEMGTPAVVAIRRDGLIFWCSSAATELIGRAGQDIRGHSIDEFLTGESGYDLNTREKARTPGVHTAYLRQRDSRPVEVAFRVVPVEGVAKYVVVVTRTASTRSREEIETMLEGPQAQREIDAAVADLAAHTTSGPESRRRQDRRRRLSRVHDASVRIGSSLEVNDTAQELADLLVPDLGDLVTVDLAEAVVVGDEPTRMVGGGRPHLLRSAISSASGAWLGKVLMPGAPYPVLPDSTPLREIQMGEVITLDRASVVSALGDGDLVEQLVPPFAYSVTVAPLIARDLVLGHLTVWRDEQPEAFQEDERKLLAEIASRAALGIDNARRHNRELRAAVTLQERLLPSATTSSDAVSTVGIYRPAGKGAGIRGDWFDVITLPSLRVALVIGDVVGHGLSATATMGRLRTAIQTLADLELDPAELLAHVDELVQRLGAEAPTEENPVGATCLYAIYDPLTRQCTLASAGQLPAVAMHPGGSTEFIDVLPGPPLGVGGVPFESKTVELEPGSVLVLYTNGLLAPDHEDSETGLDRLRARLDSLNDPGRSLEAMGNSLLSDLGSKPTGDDIAFLLARTRAVASDSVANWEYPAEPDSVALARRDIMEQLRVWGLEDEALDTELVISELVTNAVRYTGGPVGVRLIRDNVLICEVTDSSNTQPRLIRANATDEGGRGLFIVAQCTTRWGSRYGLRGKTIWTEQPIT</sequence>
<dbReference type="InterPro" id="IPR035965">
    <property type="entry name" value="PAS-like_dom_sf"/>
</dbReference>
<dbReference type="Gene3D" id="3.30.450.40">
    <property type="match status" value="1"/>
</dbReference>
<protein>
    <recommendedName>
        <fullName evidence="3">PPM-type phosphatase domain-containing protein</fullName>
    </recommendedName>
</protein>
<reference evidence="5" key="1">
    <citation type="journal article" date="2019" name="Int. J. Syst. Evol. Microbiol.">
        <title>The Global Catalogue of Microorganisms (GCM) 10K type strain sequencing project: providing services to taxonomists for standard genome sequencing and annotation.</title>
        <authorList>
            <consortium name="The Broad Institute Genomics Platform"/>
            <consortium name="The Broad Institute Genome Sequencing Center for Infectious Disease"/>
            <person name="Wu L."/>
            <person name="Ma J."/>
        </authorList>
    </citation>
    <scope>NUCLEOTIDE SEQUENCE [LARGE SCALE GENOMIC DNA]</scope>
    <source>
        <strain evidence="5">CGMCC 4.7275</strain>
    </source>
</reference>
<dbReference type="SUPFAM" id="SSF55874">
    <property type="entry name" value="ATPase domain of HSP90 chaperone/DNA topoisomerase II/histidine kinase"/>
    <property type="match status" value="1"/>
</dbReference>
<dbReference type="InterPro" id="IPR001932">
    <property type="entry name" value="PPM-type_phosphatase-like_dom"/>
</dbReference>
<dbReference type="SUPFAM" id="SSF81606">
    <property type="entry name" value="PP2C-like"/>
    <property type="match status" value="1"/>
</dbReference>
<dbReference type="InterPro" id="IPR029016">
    <property type="entry name" value="GAF-like_dom_sf"/>
</dbReference>
<keyword evidence="5" id="KW-1185">Reference proteome</keyword>
<keyword evidence="1" id="KW-0378">Hydrolase</keyword>
<feature type="region of interest" description="Disordered" evidence="2">
    <location>
        <begin position="134"/>
        <end position="153"/>
    </location>
</feature>
<proteinExistence type="predicted"/>
<dbReference type="SUPFAM" id="SSF55785">
    <property type="entry name" value="PYP-like sensor domain (PAS domain)"/>
    <property type="match status" value="1"/>
</dbReference>
<dbReference type="InterPro" id="IPR000014">
    <property type="entry name" value="PAS"/>
</dbReference>
<evidence type="ECO:0000256" key="1">
    <source>
        <dbReference type="ARBA" id="ARBA00022801"/>
    </source>
</evidence>
<dbReference type="CDD" id="cd00130">
    <property type="entry name" value="PAS"/>
    <property type="match status" value="1"/>
</dbReference>
<evidence type="ECO:0000313" key="5">
    <source>
        <dbReference type="Proteomes" id="UP000660265"/>
    </source>
</evidence>
<dbReference type="Pfam" id="PF07228">
    <property type="entry name" value="SpoIIE"/>
    <property type="match status" value="1"/>
</dbReference>
<gene>
    <name evidence="4" type="ORF">GCM10011583_42320</name>
</gene>
<dbReference type="SUPFAM" id="SSF55781">
    <property type="entry name" value="GAF domain-like"/>
    <property type="match status" value="1"/>
</dbReference>
<dbReference type="InterPro" id="IPR036457">
    <property type="entry name" value="PPM-type-like_dom_sf"/>
</dbReference>
<dbReference type="PANTHER" id="PTHR43156:SF2">
    <property type="entry name" value="STAGE II SPORULATION PROTEIN E"/>
    <property type="match status" value="1"/>
</dbReference>
<feature type="domain" description="PPM-type phosphatase" evidence="3">
    <location>
        <begin position="358"/>
        <end position="577"/>
    </location>
</feature>
<name>A0ABQ2ECW9_9ACTN</name>
<organism evidence="4 5">
    <name type="scientific">Streptomyces camponoticapitis</name>
    <dbReference type="NCBI Taxonomy" id="1616125"/>
    <lineage>
        <taxon>Bacteria</taxon>
        <taxon>Bacillati</taxon>
        <taxon>Actinomycetota</taxon>
        <taxon>Actinomycetes</taxon>
        <taxon>Kitasatosporales</taxon>
        <taxon>Streptomycetaceae</taxon>
        <taxon>Streptomyces</taxon>
    </lineage>
</organism>
<comment type="caution">
    <text evidence="4">The sequence shown here is derived from an EMBL/GenBank/DDBJ whole genome shotgun (WGS) entry which is preliminary data.</text>
</comment>
<dbReference type="EMBL" id="BMMV01000013">
    <property type="protein sequence ID" value="GGK06179.1"/>
    <property type="molecule type" value="Genomic_DNA"/>
</dbReference>
<dbReference type="PANTHER" id="PTHR43156">
    <property type="entry name" value="STAGE II SPORULATION PROTEIN E-RELATED"/>
    <property type="match status" value="1"/>
</dbReference>
<dbReference type="SMART" id="SM00331">
    <property type="entry name" value="PP2C_SIG"/>
    <property type="match status" value="1"/>
</dbReference>
<dbReference type="InterPro" id="IPR052016">
    <property type="entry name" value="Bact_Sigma-Reg"/>
</dbReference>
<dbReference type="Pfam" id="PF13581">
    <property type="entry name" value="HATPase_c_2"/>
    <property type="match status" value="1"/>
</dbReference>
<evidence type="ECO:0000256" key="2">
    <source>
        <dbReference type="SAM" id="MobiDB-lite"/>
    </source>
</evidence>
<dbReference type="InterPro" id="IPR003594">
    <property type="entry name" value="HATPase_dom"/>
</dbReference>